<evidence type="ECO:0000256" key="6">
    <source>
        <dbReference type="SAM" id="SignalP"/>
    </source>
</evidence>
<dbReference type="InterPro" id="IPR041033">
    <property type="entry name" value="SpaA_PFL_dom_1"/>
</dbReference>
<comment type="caution">
    <text evidence="8">The sequence shown here is derived from an EMBL/GenBank/DDBJ whole genome shotgun (WGS) entry which is preliminary data.</text>
</comment>
<proteinExistence type="predicted"/>
<keyword evidence="5" id="KW-0472">Membrane</keyword>
<evidence type="ECO:0000256" key="2">
    <source>
        <dbReference type="ARBA" id="ARBA00022525"/>
    </source>
</evidence>
<keyword evidence="1" id="KW-0134">Cell wall</keyword>
<evidence type="ECO:0000256" key="1">
    <source>
        <dbReference type="ARBA" id="ARBA00022512"/>
    </source>
</evidence>
<dbReference type="Proteomes" id="UP000245488">
    <property type="component" value="Chromosome"/>
</dbReference>
<dbReference type="Gene3D" id="2.60.40.740">
    <property type="match status" value="1"/>
</dbReference>
<evidence type="ECO:0000256" key="5">
    <source>
        <dbReference type="SAM" id="Phobius"/>
    </source>
</evidence>
<keyword evidence="9" id="KW-1185">Reference proteome</keyword>
<dbReference type="NCBIfam" id="TIGR01167">
    <property type="entry name" value="LPXTG_anchor"/>
    <property type="match status" value="1"/>
</dbReference>
<organism evidence="8 9">
    <name type="scientific">Butyrivibrio fibrisolvens</name>
    <dbReference type="NCBI Taxonomy" id="831"/>
    <lineage>
        <taxon>Bacteria</taxon>
        <taxon>Bacillati</taxon>
        <taxon>Bacillota</taxon>
        <taxon>Clostridia</taxon>
        <taxon>Lachnospirales</taxon>
        <taxon>Lachnospiraceae</taxon>
        <taxon>Butyrivibrio</taxon>
    </lineage>
</organism>
<evidence type="ECO:0000313" key="8">
    <source>
        <dbReference type="EMBL" id="PWT29083.1"/>
    </source>
</evidence>
<keyword evidence="3 6" id="KW-0732">Signal</keyword>
<dbReference type="Pfam" id="PF00746">
    <property type="entry name" value="Gram_pos_anchor"/>
    <property type="match status" value="1"/>
</dbReference>
<protein>
    <recommendedName>
        <fullName evidence="7">Gram-positive cocci surface proteins LPxTG domain-containing protein</fullName>
    </recommendedName>
</protein>
<evidence type="ECO:0000313" key="9">
    <source>
        <dbReference type="Proteomes" id="UP000245488"/>
    </source>
</evidence>
<sequence length="537" mass="57166">MKRFKALLTGILTAALLGVTAAGSITANAQENAGSITVTGATKGETYTAYEVLEYTAVDETLNNAAESTDTNGTAQFTDTHGTYKVTAEWVDFFTSNEYGLSSYITNYDGEYYVTGVTKANAIAFASAIQTGSIKYIASHTNLTVAGQAVAQEEEETVTISNLPYGYYVIDSSLGAVNSTGLTSPSVLVNEKNVTTPAPEKKVQENSGAAKAFSIDESNGWGKWNDGQNGDTVTFKTKVTLLPKTTNVVLHDTMDATLSYNKDVVVYYAVDATGSDVTDAVKAIASVNPDGNNGFTVSFDTSYTENLTNTVFVTVVYSAKIKITQDAQVNKGQLNKGQLNDTYVSYGNDGTTEHDRTYTYTYDINIIKQDENGTALDDTHFNLLAADGKTVLKVFYKDGVYTLAADQNADNVTDDIVTSSKGEIKINGLDTGVYYLRETQAKAGYNMLTDDIKISISGTVDSTNNTAVGTISATYGEDNAAKIGNVSVKDNILYVVNTTGAYLPSTGGVGTTMFYLVGGALILMAVAAFIVKRKAAV</sequence>
<dbReference type="EMBL" id="NXNG01000001">
    <property type="protein sequence ID" value="PWT29083.1"/>
    <property type="molecule type" value="Genomic_DNA"/>
</dbReference>
<keyword evidence="2" id="KW-0964">Secreted</keyword>
<keyword evidence="5" id="KW-1133">Transmembrane helix</keyword>
<name>A0A317G8D4_BUTFI</name>
<feature type="transmembrane region" description="Helical" evidence="5">
    <location>
        <begin position="513"/>
        <end position="531"/>
    </location>
</feature>
<feature type="domain" description="Gram-positive cocci surface proteins LPxTG" evidence="7">
    <location>
        <begin position="503"/>
        <end position="537"/>
    </location>
</feature>
<accession>A0A317G8D4</accession>
<dbReference type="PROSITE" id="PS50847">
    <property type="entry name" value="GRAM_POS_ANCHORING"/>
    <property type="match status" value="1"/>
</dbReference>
<evidence type="ECO:0000256" key="4">
    <source>
        <dbReference type="ARBA" id="ARBA00023088"/>
    </source>
</evidence>
<gene>
    <name evidence="8" type="ORF">CPT75_19195</name>
</gene>
<reference evidence="8 9" key="1">
    <citation type="submission" date="2017-09" db="EMBL/GenBank/DDBJ databases">
        <title>High-quality draft genome sequence of Butyrivibrio fibrisolvens INBov1, isolated from cow rumen.</title>
        <authorList>
            <person name="Rodriguez Hernaez J."/>
            <person name="Rivarola M."/>
            <person name="Paniego N."/>
            <person name="Cravero S."/>
            <person name="Ceron Cucchi M."/>
            <person name="Martinez M.C."/>
        </authorList>
    </citation>
    <scope>NUCLEOTIDE SEQUENCE [LARGE SCALE GENOMIC DNA]</scope>
    <source>
        <strain evidence="8 9">INBov1</strain>
    </source>
</reference>
<dbReference type="InterPro" id="IPR013783">
    <property type="entry name" value="Ig-like_fold"/>
</dbReference>
<evidence type="ECO:0000259" key="7">
    <source>
        <dbReference type="PROSITE" id="PS50847"/>
    </source>
</evidence>
<feature type="chain" id="PRO_5016337847" description="Gram-positive cocci surface proteins LPxTG domain-containing protein" evidence="6">
    <location>
        <begin position="30"/>
        <end position="537"/>
    </location>
</feature>
<evidence type="ECO:0000256" key="3">
    <source>
        <dbReference type="ARBA" id="ARBA00022729"/>
    </source>
</evidence>
<dbReference type="Gene3D" id="2.60.40.10">
    <property type="entry name" value="Immunoglobulins"/>
    <property type="match status" value="1"/>
</dbReference>
<dbReference type="InterPro" id="IPR019931">
    <property type="entry name" value="LPXTG_anchor"/>
</dbReference>
<keyword evidence="5" id="KW-0812">Transmembrane</keyword>
<feature type="signal peptide" evidence="6">
    <location>
        <begin position="1"/>
        <end position="29"/>
    </location>
</feature>
<keyword evidence="4" id="KW-0572">Peptidoglycan-anchor</keyword>
<dbReference type="AlphaFoldDB" id="A0A317G8D4"/>
<dbReference type="RefSeq" id="WP_110074076.1">
    <property type="nucleotide sequence ID" value="NZ_CM009896.1"/>
</dbReference>
<dbReference type="Pfam" id="PF17802">
    <property type="entry name" value="SpaA"/>
    <property type="match status" value="1"/>
</dbReference>